<evidence type="ECO:0008006" key="4">
    <source>
        <dbReference type="Google" id="ProtNLM"/>
    </source>
</evidence>
<evidence type="ECO:0000313" key="2">
    <source>
        <dbReference type="EMBL" id="RPA77086.1"/>
    </source>
</evidence>
<evidence type="ECO:0000256" key="1">
    <source>
        <dbReference type="SAM" id="MobiDB-lite"/>
    </source>
</evidence>
<evidence type="ECO:0000313" key="3">
    <source>
        <dbReference type="Proteomes" id="UP000275078"/>
    </source>
</evidence>
<dbReference type="Proteomes" id="UP000275078">
    <property type="component" value="Unassembled WGS sequence"/>
</dbReference>
<feature type="compositionally biased region" description="Gly residues" evidence="1">
    <location>
        <begin position="8"/>
        <end position="20"/>
    </location>
</feature>
<keyword evidence="3" id="KW-1185">Reference proteome</keyword>
<proteinExistence type="predicted"/>
<feature type="region of interest" description="Disordered" evidence="1">
    <location>
        <begin position="1"/>
        <end position="55"/>
    </location>
</feature>
<gene>
    <name evidence="2" type="ORF">BJ508DRAFT_174873</name>
</gene>
<dbReference type="EMBL" id="ML119732">
    <property type="protein sequence ID" value="RPA77086.1"/>
    <property type="molecule type" value="Genomic_DNA"/>
</dbReference>
<name>A0A3N4HVI2_ASCIM</name>
<reference evidence="2 3" key="1">
    <citation type="journal article" date="2018" name="Nat. Ecol. Evol.">
        <title>Pezizomycetes genomes reveal the molecular basis of ectomycorrhizal truffle lifestyle.</title>
        <authorList>
            <person name="Murat C."/>
            <person name="Payen T."/>
            <person name="Noel B."/>
            <person name="Kuo A."/>
            <person name="Morin E."/>
            <person name="Chen J."/>
            <person name="Kohler A."/>
            <person name="Krizsan K."/>
            <person name="Balestrini R."/>
            <person name="Da Silva C."/>
            <person name="Montanini B."/>
            <person name="Hainaut M."/>
            <person name="Levati E."/>
            <person name="Barry K.W."/>
            <person name="Belfiori B."/>
            <person name="Cichocki N."/>
            <person name="Clum A."/>
            <person name="Dockter R.B."/>
            <person name="Fauchery L."/>
            <person name="Guy J."/>
            <person name="Iotti M."/>
            <person name="Le Tacon F."/>
            <person name="Lindquist E.A."/>
            <person name="Lipzen A."/>
            <person name="Malagnac F."/>
            <person name="Mello A."/>
            <person name="Molinier V."/>
            <person name="Miyauchi S."/>
            <person name="Poulain J."/>
            <person name="Riccioni C."/>
            <person name="Rubini A."/>
            <person name="Sitrit Y."/>
            <person name="Splivallo R."/>
            <person name="Traeger S."/>
            <person name="Wang M."/>
            <person name="Zifcakova L."/>
            <person name="Wipf D."/>
            <person name="Zambonelli A."/>
            <person name="Paolocci F."/>
            <person name="Nowrousian M."/>
            <person name="Ottonello S."/>
            <person name="Baldrian P."/>
            <person name="Spatafora J.W."/>
            <person name="Henrissat B."/>
            <person name="Nagy L.G."/>
            <person name="Aury J.M."/>
            <person name="Wincker P."/>
            <person name="Grigoriev I.V."/>
            <person name="Bonfante P."/>
            <person name="Martin F.M."/>
        </authorList>
    </citation>
    <scope>NUCLEOTIDE SEQUENCE [LARGE SCALE GENOMIC DNA]</scope>
    <source>
        <strain evidence="2 3">RN42</strain>
    </source>
</reference>
<accession>A0A3N4HVI2</accession>
<protein>
    <recommendedName>
        <fullName evidence="4">Histone H4</fullName>
    </recommendedName>
</protein>
<dbReference type="AlphaFoldDB" id="A0A3N4HVI2"/>
<sequence>MPPQSGRMGVGLGRGLGGRSSGPQTSGGKSGGKYATKGLKGIGRTHASRRQKVTRNAIKGITRGDIRYV</sequence>
<organism evidence="2 3">
    <name type="scientific">Ascobolus immersus RN42</name>
    <dbReference type="NCBI Taxonomy" id="1160509"/>
    <lineage>
        <taxon>Eukaryota</taxon>
        <taxon>Fungi</taxon>
        <taxon>Dikarya</taxon>
        <taxon>Ascomycota</taxon>
        <taxon>Pezizomycotina</taxon>
        <taxon>Pezizomycetes</taxon>
        <taxon>Pezizales</taxon>
        <taxon>Ascobolaceae</taxon>
        <taxon>Ascobolus</taxon>
    </lineage>
</organism>